<dbReference type="GO" id="GO:0006302">
    <property type="term" value="P:double-strand break repair"/>
    <property type="evidence" value="ECO:0007669"/>
    <property type="project" value="InterPro"/>
</dbReference>
<name>A0A0L6U1W2_9FIRM</name>
<evidence type="ECO:0000313" key="4">
    <source>
        <dbReference type="EMBL" id="KNZ42501.1"/>
    </source>
</evidence>
<organism evidence="4 5">
    <name type="scientific">Acetobacterium bakii</name>
    <dbReference type="NCBI Taxonomy" id="52689"/>
    <lineage>
        <taxon>Bacteria</taxon>
        <taxon>Bacillati</taxon>
        <taxon>Bacillota</taxon>
        <taxon>Clostridia</taxon>
        <taxon>Eubacteriales</taxon>
        <taxon>Eubacteriaceae</taxon>
        <taxon>Acetobacterium</taxon>
    </lineage>
</organism>
<evidence type="ECO:0000259" key="3">
    <source>
        <dbReference type="Pfam" id="PF13476"/>
    </source>
</evidence>
<dbReference type="STRING" id="52689.AKG39_06140"/>
<reference evidence="5" key="1">
    <citation type="submission" date="2015-07" db="EMBL/GenBank/DDBJ databases">
        <title>Draft genome sequence of Acetobacterium bakii DSM 8293, a potential psychrophilic chemical producer through syngas fermentation.</title>
        <authorList>
            <person name="Song Y."/>
            <person name="Hwang S."/>
            <person name="Cho B.-K."/>
        </authorList>
    </citation>
    <scope>NUCLEOTIDE SEQUENCE [LARGE SCALE GENOMIC DNA]</scope>
    <source>
        <strain evidence="5">DSM 8239</strain>
    </source>
</reference>
<protein>
    <recommendedName>
        <fullName evidence="3">Rad50/SbcC-type AAA domain-containing protein</fullName>
    </recommendedName>
</protein>
<dbReference type="InterPro" id="IPR027417">
    <property type="entry name" value="P-loop_NTPase"/>
</dbReference>
<keyword evidence="2" id="KW-0472">Membrane</keyword>
<dbReference type="RefSeq" id="WP_050739497.1">
    <property type="nucleotide sequence ID" value="NZ_LGYO01000012.1"/>
</dbReference>
<proteinExistence type="predicted"/>
<comment type="caution">
    <text evidence="4">The sequence shown here is derived from an EMBL/GenBank/DDBJ whole genome shotgun (WGS) entry which is preliminary data.</text>
</comment>
<evidence type="ECO:0000313" key="5">
    <source>
        <dbReference type="Proteomes" id="UP000036873"/>
    </source>
</evidence>
<dbReference type="InterPro" id="IPR038729">
    <property type="entry name" value="Rad50/SbcC_AAA"/>
</dbReference>
<keyword evidence="5" id="KW-1185">Reference proteome</keyword>
<dbReference type="AlphaFoldDB" id="A0A0L6U1W2"/>
<evidence type="ECO:0000256" key="1">
    <source>
        <dbReference type="SAM" id="Coils"/>
    </source>
</evidence>
<feature type="coiled-coil region" evidence="1">
    <location>
        <begin position="224"/>
        <end position="332"/>
    </location>
</feature>
<dbReference type="PATRIC" id="fig|52689.4.peg.324"/>
<feature type="transmembrane region" description="Helical" evidence="2">
    <location>
        <begin position="404"/>
        <end position="424"/>
    </location>
</feature>
<keyword evidence="2" id="KW-0812">Transmembrane</keyword>
<evidence type="ECO:0000256" key="2">
    <source>
        <dbReference type="SAM" id="Phobius"/>
    </source>
</evidence>
<dbReference type="Proteomes" id="UP000036873">
    <property type="component" value="Unassembled WGS sequence"/>
</dbReference>
<dbReference type="GO" id="GO:0016887">
    <property type="term" value="F:ATP hydrolysis activity"/>
    <property type="evidence" value="ECO:0007669"/>
    <property type="project" value="InterPro"/>
</dbReference>
<accession>A0A0L6U1W2</accession>
<dbReference type="OrthoDB" id="9764467at2"/>
<dbReference type="EMBL" id="LGYO01000012">
    <property type="protein sequence ID" value="KNZ42501.1"/>
    <property type="molecule type" value="Genomic_DNA"/>
</dbReference>
<dbReference type="Gene3D" id="3.40.50.300">
    <property type="entry name" value="P-loop containing nucleotide triphosphate hydrolases"/>
    <property type="match status" value="2"/>
</dbReference>
<dbReference type="SUPFAM" id="SSF52540">
    <property type="entry name" value="P-loop containing nucleoside triphosphate hydrolases"/>
    <property type="match status" value="1"/>
</dbReference>
<dbReference type="PANTHER" id="PTHR41259">
    <property type="entry name" value="DOUBLE-STRAND BREAK REPAIR RAD50 ATPASE, PUTATIVE-RELATED"/>
    <property type="match status" value="1"/>
</dbReference>
<keyword evidence="2" id="KW-1133">Transmembrane helix</keyword>
<dbReference type="Pfam" id="PF13476">
    <property type="entry name" value="AAA_23"/>
    <property type="match status" value="1"/>
</dbReference>
<feature type="domain" description="Rad50/SbcC-type AAA" evidence="3">
    <location>
        <begin position="5"/>
        <end position="280"/>
    </location>
</feature>
<gene>
    <name evidence="4" type="ORF">AKG39_06140</name>
</gene>
<keyword evidence="1" id="KW-0175">Coiled coil</keyword>
<dbReference type="PANTHER" id="PTHR41259:SF1">
    <property type="entry name" value="DOUBLE-STRAND BREAK REPAIR RAD50 ATPASE, PUTATIVE-RELATED"/>
    <property type="match status" value="1"/>
</dbReference>
<feature type="transmembrane region" description="Helical" evidence="2">
    <location>
        <begin position="369"/>
        <end position="392"/>
    </location>
</feature>
<sequence length="769" mass="88325">MKIKKITMNAFGKFQNKTINLEPGLNLIQGNNEAGKTTTQAFIQGMYFGFYKPYRKKKTYGMEYEKYMPWEQLDYSGSLIYEVDGREIRLERNFLRGKDSLMIYDNTTGEDITQEFKYDGVIRQHLPLGDLGITQGIYNNTVNIRQLPFELESGSQEEIRQCYLERKNADGNDMNFNGIIRRLEEKKKTIGRSGQSKSKVGAAVRKRDELLVALRDGEEAYAKVARNQKTIAAYQKRMKQIESENEFLVKESVVNRKRELLQTYEKITQLEKENNQIKEAVKDWDDYSRFNFKTLEGLKAIENQIDRLSDQMNYIEKEMDDLVHQIKNIRRKEESKRGCFNGNTWETIAKDYENFLEFKRVPEAMKEKSSFGISIVLISLIIFGIGLAGTMMNGTLPLDETVESILLTLGIAMTLVGVVSAIYVPATNNKKRRSQELETINDEQHSIFVKYGVATAEEYETYYKKAFRIQKELEQMKNEGELLLIQQSRHQAGFEVLFEQHRGITREFANRLAEYKVKSIEVYVEGCKKGQQFDELMVRLNTNQRLLEGLYETVNAGKIVGGNTLWEQATPKAEEILNLGKEIARLEGENSTLMEGVSLPIETSEALKTLTAQIDTCNLEIKGCDAALEILERTQKESHHESAPELNLKIGAILGEVTHHYQGVKIDDRMKVKVVDPDGGNFREAEQLSAGTMDQVHFAFRYGISDALDRDIPFILDEPFARYDAERKTQALKLLAELSRRRQVILFTCGMDEEKTLKSLGQDFHTIEL</sequence>